<evidence type="ECO:0000313" key="1">
    <source>
        <dbReference type="EMBL" id="MSD82532.1"/>
    </source>
</evidence>
<feature type="non-terminal residue" evidence="1">
    <location>
        <position position="1"/>
    </location>
</feature>
<feature type="non-terminal residue" evidence="1">
    <location>
        <position position="495"/>
    </location>
</feature>
<dbReference type="AlphaFoldDB" id="A0A6C9EET6"/>
<sequence length="495" mass="50418">SSTDAAVCGGAVRAQAASDTTTRRGMAGGYAGRNRGGHIWGNNTAAWKQENTDGKYNGPQRVAYAARIRSVYGAEIAGGYTGFMDAADTAEGGSLSLLGGLIKAGNLAGVLSVVYPTEEHTKVTGPLRNMSYDQWKTWVDNIGKYGAYGKEFTEVATGDGAVSVTDQDSLDKFLESYIFGFNVVAGRAEYRTGANLHDSGVAGGHVGLMRTGTITDGQSMDVKTVSAMRAAGGYAGTMESGSASSFGSIQLFGDKGIKLDLGQMLDVAQVFVPVIKSSSVAGYRKGMKITAAGEDITHGTGNAGGYVGLAVGGQIWGDLDQNGQKLADGVTAAGANVSNLRKVEGRNNVGGFIGVATAGAVADVDTNASEGFLQGILDSLVSNPASLVSVLQATVTTIRGAHVSSDDPAWGYTVNGAYESKDGKGNTTSRYALNAGGFAGSLQAAILGDKDSAKGTGSEVDTAKDSAALTVTGLRAVESGQYAGGFFGLADVSSV</sequence>
<proteinExistence type="predicted"/>
<name>A0A6C9EET6_ECOLX</name>
<protein>
    <submittedName>
        <fullName evidence="1">Cell surface protein</fullName>
    </submittedName>
</protein>
<comment type="caution">
    <text evidence="1">The sequence shown here is derived from an EMBL/GenBank/DDBJ whole genome shotgun (WGS) entry which is preliminary data.</text>
</comment>
<accession>A0A6C9EET6</accession>
<reference evidence="1" key="1">
    <citation type="journal article" date="2019" name="Nat. Med.">
        <title>A library of human gut bacterial isolates paired with longitudinal multiomics data enables mechanistic microbiome research.</title>
        <authorList>
            <person name="Poyet M."/>
            <person name="Groussin M."/>
            <person name="Gibbons S.M."/>
            <person name="Avila-Pacheco J."/>
            <person name="Jiang X."/>
            <person name="Kearney S.M."/>
            <person name="Perrotta A.R."/>
            <person name="Berdy B."/>
            <person name="Zhao S."/>
            <person name="Lieberman T.D."/>
            <person name="Swanson P.K."/>
            <person name="Smith M."/>
            <person name="Roesemann S."/>
            <person name="Alexander J.E."/>
            <person name="Rich S.A."/>
            <person name="Livny J."/>
            <person name="Vlamakis H."/>
            <person name="Clish C."/>
            <person name="Bullock K."/>
            <person name="Deik A."/>
            <person name="Scott J."/>
            <person name="Pierce K.A."/>
            <person name="Xavier R.J."/>
            <person name="Alm E.J."/>
        </authorList>
    </citation>
    <scope>NUCLEOTIDE SEQUENCE</scope>
    <source>
        <strain evidence="1">BIOML-A260</strain>
    </source>
</reference>
<gene>
    <name evidence="1" type="ORF">GKG27_26650</name>
</gene>
<organism evidence="1">
    <name type="scientific">Escherichia coli</name>
    <dbReference type="NCBI Taxonomy" id="562"/>
    <lineage>
        <taxon>Bacteria</taxon>
        <taxon>Pseudomonadati</taxon>
        <taxon>Pseudomonadota</taxon>
        <taxon>Gammaproteobacteria</taxon>
        <taxon>Enterobacterales</taxon>
        <taxon>Enterobacteriaceae</taxon>
        <taxon>Escherichia</taxon>
    </lineage>
</organism>
<dbReference type="EMBL" id="WKYP01000265">
    <property type="protein sequence ID" value="MSD82532.1"/>
    <property type="molecule type" value="Genomic_DNA"/>
</dbReference>